<feature type="domain" description="Epidermal growth factor receptor-like transmembrane-juxtamembrane segment" evidence="10">
    <location>
        <begin position="197"/>
        <end position="224"/>
    </location>
</feature>
<keyword evidence="3 9" id="KW-0812">Transmembrane</keyword>
<evidence type="ECO:0000256" key="1">
    <source>
        <dbReference type="ARBA" id="ARBA00004167"/>
    </source>
</evidence>
<evidence type="ECO:0000313" key="12">
    <source>
        <dbReference type="Proteomes" id="UP000184267"/>
    </source>
</evidence>
<dbReference type="InterPro" id="IPR049328">
    <property type="entry name" value="TM_ErbB1"/>
</dbReference>
<sequence>MPAGMRNARRSSNRFVSIDAQDSEILYDSTWKDSKISTEPVKSTLSPHGNSTATYTFHGIAIYLYGYIGPVAPPEPNIICYVDETLVPPTPARLVGSEDDIKLWASRPLCWQDQLTDGNHTFKLVVDSATEAYPFMLDELQFRISSQQYENLAGNLEANVTVSGSSSATSASSTSSASATATAATSSDSRGTSVAPIVGGVVGAVLGIALMALGIYFVVRRRKQAYSKLVDADMHQSEADRIVPFTGPGRRPSARTATSSTAVEDSETTFEGQGASTVAATYNPSPAPSTESTSTLPQVRKSVTVGLLSALGRARQRTDPESTMSEVPSEAPPMYSPGPSTR</sequence>
<keyword evidence="12" id="KW-1185">Reference proteome</keyword>
<dbReference type="Proteomes" id="UP000184267">
    <property type="component" value="Unassembled WGS sequence"/>
</dbReference>
<feature type="compositionally biased region" description="Low complexity" evidence="8">
    <location>
        <begin position="288"/>
        <end position="297"/>
    </location>
</feature>
<dbReference type="GO" id="GO:0016020">
    <property type="term" value="C:membrane"/>
    <property type="evidence" value="ECO:0007669"/>
    <property type="project" value="UniProtKB-SubCell"/>
</dbReference>
<feature type="transmembrane region" description="Helical" evidence="9">
    <location>
        <begin position="197"/>
        <end position="219"/>
    </location>
</feature>
<evidence type="ECO:0000313" key="11">
    <source>
        <dbReference type="EMBL" id="OJT02162.1"/>
    </source>
</evidence>
<organism evidence="11 12">
    <name type="scientific">Trametes pubescens</name>
    <name type="common">White-rot fungus</name>
    <dbReference type="NCBI Taxonomy" id="154538"/>
    <lineage>
        <taxon>Eukaryota</taxon>
        <taxon>Fungi</taxon>
        <taxon>Dikarya</taxon>
        <taxon>Basidiomycota</taxon>
        <taxon>Agaricomycotina</taxon>
        <taxon>Agaricomycetes</taxon>
        <taxon>Polyporales</taxon>
        <taxon>Polyporaceae</taxon>
        <taxon>Trametes</taxon>
    </lineage>
</organism>
<dbReference type="InterPro" id="IPR051694">
    <property type="entry name" value="Immunoregulatory_rcpt-like"/>
</dbReference>
<keyword evidence="2" id="KW-0597">Phosphoprotein</keyword>
<feature type="compositionally biased region" description="Polar residues" evidence="8">
    <location>
        <begin position="255"/>
        <end position="283"/>
    </location>
</feature>
<evidence type="ECO:0000259" key="10">
    <source>
        <dbReference type="Pfam" id="PF21314"/>
    </source>
</evidence>
<dbReference type="GO" id="GO:0005524">
    <property type="term" value="F:ATP binding"/>
    <property type="evidence" value="ECO:0007669"/>
    <property type="project" value="UniProtKB-KW"/>
</dbReference>
<dbReference type="PANTHER" id="PTHR15549:SF27">
    <property type="entry name" value="CHITIN-BINDING TYPE-1 DOMAIN-CONTAINING PROTEIN"/>
    <property type="match status" value="1"/>
</dbReference>
<feature type="region of interest" description="Disordered" evidence="8">
    <location>
        <begin position="241"/>
        <end position="342"/>
    </location>
</feature>
<keyword evidence="4" id="KW-0547">Nucleotide-binding</keyword>
<dbReference type="Pfam" id="PF21314">
    <property type="entry name" value="TM_ErbB1"/>
    <property type="match status" value="1"/>
</dbReference>
<dbReference type="OMA" id="EPNIICY"/>
<proteinExistence type="predicted"/>
<gene>
    <name evidence="11" type="ORF">TRAPUB_7277</name>
</gene>
<dbReference type="AlphaFoldDB" id="A0A1M2V3J2"/>
<evidence type="ECO:0000256" key="5">
    <source>
        <dbReference type="ARBA" id="ARBA00022840"/>
    </source>
</evidence>
<evidence type="ECO:0000256" key="4">
    <source>
        <dbReference type="ARBA" id="ARBA00022741"/>
    </source>
</evidence>
<keyword evidence="6 9" id="KW-1133">Transmembrane helix</keyword>
<dbReference type="STRING" id="154538.A0A1M2V3J2"/>
<reference evidence="11 12" key="1">
    <citation type="submission" date="2016-10" db="EMBL/GenBank/DDBJ databases">
        <title>Genome sequence of the basidiomycete white-rot fungus Trametes pubescens.</title>
        <authorList>
            <person name="Makela M.R."/>
            <person name="Granchi Z."/>
            <person name="Peng M."/>
            <person name="De Vries R.P."/>
            <person name="Grigoriev I."/>
            <person name="Riley R."/>
            <person name="Hilden K."/>
        </authorList>
    </citation>
    <scope>NUCLEOTIDE SEQUENCE [LARGE SCALE GENOMIC DNA]</scope>
    <source>
        <strain evidence="11 12">FBCC735</strain>
    </source>
</reference>
<keyword evidence="7 9" id="KW-0472">Membrane</keyword>
<dbReference type="PANTHER" id="PTHR15549">
    <property type="entry name" value="PAIRED IMMUNOGLOBULIN-LIKE TYPE 2 RECEPTOR"/>
    <property type="match status" value="1"/>
</dbReference>
<protein>
    <recommendedName>
        <fullName evidence="10">Epidermal growth factor receptor-like transmembrane-juxtamembrane segment domain-containing protein</fullName>
    </recommendedName>
</protein>
<comment type="caution">
    <text evidence="11">The sequence shown here is derived from an EMBL/GenBank/DDBJ whole genome shotgun (WGS) entry which is preliminary data.</text>
</comment>
<dbReference type="OrthoDB" id="3265734at2759"/>
<accession>A0A1M2V3J2</accession>
<evidence type="ECO:0000256" key="6">
    <source>
        <dbReference type="ARBA" id="ARBA00022989"/>
    </source>
</evidence>
<evidence type="ECO:0000256" key="9">
    <source>
        <dbReference type="SAM" id="Phobius"/>
    </source>
</evidence>
<dbReference type="EMBL" id="MNAD01001693">
    <property type="protein sequence ID" value="OJT02162.1"/>
    <property type="molecule type" value="Genomic_DNA"/>
</dbReference>
<name>A0A1M2V3J2_TRAPU</name>
<dbReference type="Gene3D" id="2.60.120.260">
    <property type="entry name" value="Galactose-binding domain-like"/>
    <property type="match status" value="1"/>
</dbReference>
<evidence type="ECO:0000256" key="8">
    <source>
        <dbReference type="SAM" id="MobiDB-lite"/>
    </source>
</evidence>
<keyword evidence="5" id="KW-0067">ATP-binding</keyword>
<evidence type="ECO:0000256" key="2">
    <source>
        <dbReference type="ARBA" id="ARBA00022553"/>
    </source>
</evidence>
<comment type="subcellular location">
    <subcellularLocation>
        <location evidence="1">Membrane</location>
        <topology evidence="1">Single-pass membrane protein</topology>
    </subcellularLocation>
</comment>
<dbReference type="GO" id="GO:0071944">
    <property type="term" value="C:cell periphery"/>
    <property type="evidence" value="ECO:0007669"/>
    <property type="project" value="UniProtKB-ARBA"/>
</dbReference>
<evidence type="ECO:0000256" key="3">
    <source>
        <dbReference type="ARBA" id="ARBA00022692"/>
    </source>
</evidence>
<evidence type="ECO:0000256" key="7">
    <source>
        <dbReference type="ARBA" id="ARBA00023136"/>
    </source>
</evidence>